<keyword evidence="12 16" id="KW-0630">Potassium</keyword>
<dbReference type="SUPFAM" id="SSF53067">
    <property type="entry name" value="Actin-like ATPase domain"/>
    <property type="match status" value="2"/>
</dbReference>
<evidence type="ECO:0000256" key="10">
    <source>
        <dbReference type="ARBA" id="ARBA00022777"/>
    </source>
</evidence>
<dbReference type="GO" id="GO:0015937">
    <property type="term" value="P:coenzyme A biosynthetic process"/>
    <property type="evidence" value="ECO:0007669"/>
    <property type="project" value="UniProtKB-UniRule"/>
</dbReference>
<comment type="cofactor">
    <cofactor evidence="2">
        <name>K(+)</name>
        <dbReference type="ChEBI" id="CHEBI:29103"/>
    </cofactor>
</comment>
<sequence length="244" mass="27450">MLLTIDVGNSRIKVAVFEHNKQVDFFIFETNEALKNFKNIFKKYSNLQKIILSSVGKLDEEVVNFIKSQFQTEIIEHKSKFPFTNLYATPETLGIDRMVLAAGATLMYPNQNRLIIDTGTCITYDFVNAENEYLGGAISPGIKIRYKSLNNYTSKLPLLSISEDFEIIGNSTESAIHSGVINGVIFEIEGFISQYSLKNQDLTIILTGGDAEFLAKRLKSTIFANSNFLLESLNLLSLYTEKND</sequence>
<evidence type="ECO:0000256" key="9">
    <source>
        <dbReference type="ARBA" id="ARBA00022741"/>
    </source>
</evidence>
<evidence type="ECO:0000256" key="11">
    <source>
        <dbReference type="ARBA" id="ARBA00022840"/>
    </source>
</evidence>
<evidence type="ECO:0000256" key="13">
    <source>
        <dbReference type="ARBA" id="ARBA00022993"/>
    </source>
</evidence>
<keyword evidence="9 16" id="KW-0547">Nucleotide-binding</keyword>
<dbReference type="GO" id="GO:0005524">
    <property type="term" value="F:ATP binding"/>
    <property type="evidence" value="ECO:0007669"/>
    <property type="project" value="UniProtKB-UniRule"/>
</dbReference>
<dbReference type="GO" id="GO:0046872">
    <property type="term" value="F:metal ion binding"/>
    <property type="evidence" value="ECO:0007669"/>
    <property type="project" value="UniProtKB-KW"/>
</dbReference>
<dbReference type="NCBIfam" id="NF009853">
    <property type="entry name" value="PRK13320.1-5"/>
    <property type="match status" value="1"/>
</dbReference>
<dbReference type="GO" id="GO:0005737">
    <property type="term" value="C:cytoplasm"/>
    <property type="evidence" value="ECO:0007669"/>
    <property type="project" value="UniProtKB-SubCell"/>
</dbReference>
<dbReference type="EMBL" id="QLMI01000006">
    <property type="protein sequence ID" value="RAK20984.1"/>
    <property type="molecule type" value="Genomic_DNA"/>
</dbReference>
<dbReference type="PANTHER" id="PTHR34265">
    <property type="entry name" value="TYPE III PANTOTHENATE KINASE"/>
    <property type="match status" value="1"/>
</dbReference>
<feature type="binding site" evidence="16">
    <location>
        <position position="87"/>
    </location>
    <ligand>
        <name>substrate</name>
    </ligand>
</feature>
<comment type="subcellular location">
    <subcellularLocation>
        <location evidence="3 16">Cytoplasm</location>
    </subcellularLocation>
</comment>
<evidence type="ECO:0000256" key="1">
    <source>
        <dbReference type="ARBA" id="ARBA00001206"/>
    </source>
</evidence>
<evidence type="ECO:0000313" key="18">
    <source>
        <dbReference type="Proteomes" id="UP000249620"/>
    </source>
</evidence>
<comment type="caution">
    <text evidence="17">The sequence shown here is derived from an EMBL/GenBank/DDBJ whole genome shotgun (WGS) entry which is preliminary data.</text>
</comment>
<name>A0A327YJ19_9FLAO</name>
<accession>A0A327YJ19</accession>
<feature type="binding site" evidence="16">
    <location>
        <position position="172"/>
    </location>
    <ligand>
        <name>substrate</name>
    </ligand>
</feature>
<evidence type="ECO:0000256" key="15">
    <source>
        <dbReference type="ARBA" id="ARBA00040883"/>
    </source>
</evidence>
<feature type="active site" description="Proton acceptor" evidence="16">
    <location>
        <position position="96"/>
    </location>
</feature>
<dbReference type="PANTHER" id="PTHR34265:SF1">
    <property type="entry name" value="TYPE III PANTOTHENATE KINASE"/>
    <property type="match status" value="1"/>
</dbReference>
<comment type="catalytic activity">
    <reaction evidence="1 16">
        <text>(R)-pantothenate + ATP = (R)-4'-phosphopantothenate + ADP + H(+)</text>
        <dbReference type="Rhea" id="RHEA:16373"/>
        <dbReference type="ChEBI" id="CHEBI:10986"/>
        <dbReference type="ChEBI" id="CHEBI:15378"/>
        <dbReference type="ChEBI" id="CHEBI:29032"/>
        <dbReference type="ChEBI" id="CHEBI:30616"/>
        <dbReference type="ChEBI" id="CHEBI:456216"/>
        <dbReference type="EC" id="2.7.1.33"/>
    </reaction>
</comment>
<evidence type="ECO:0000256" key="14">
    <source>
        <dbReference type="ARBA" id="ARBA00038036"/>
    </source>
</evidence>
<keyword evidence="11 16" id="KW-0067">ATP-binding</keyword>
<evidence type="ECO:0000256" key="3">
    <source>
        <dbReference type="ARBA" id="ARBA00004496"/>
    </source>
</evidence>
<dbReference type="NCBIfam" id="TIGR00671">
    <property type="entry name" value="baf"/>
    <property type="match status" value="1"/>
</dbReference>
<dbReference type="InterPro" id="IPR004619">
    <property type="entry name" value="Type_III_PanK"/>
</dbReference>
<evidence type="ECO:0000256" key="6">
    <source>
        <dbReference type="ARBA" id="ARBA00012102"/>
    </source>
</evidence>
<dbReference type="Gene3D" id="3.30.420.40">
    <property type="match status" value="2"/>
</dbReference>
<keyword evidence="13 16" id="KW-0173">Coenzyme A biosynthesis</keyword>
<dbReference type="OrthoDB" id="9804707at2"/>
<feature type="binding site" evidence="16">
    <location>
        <begin position="6"/>
        <end position="13"/>
    </location>
    <ligand>
        <name>ATP</name>
        <dbReference type="ChEBI" id="CHEBI:30616"/>
    </ligand>
</feature>
<evidence type="ECO:0000256" key="4">
    <source>
        <dbReference type="ARBA" id="ARBA00005225"/>
    </source>
</evidence>
<evidence type="ECO:0000256" key="8">
    <source>
        <dbReference type="ARBA" id="ARBA00022679"/>
    </source>
</evidence>
<comment type="cofactor">
    <cofactor evidence="16">
        <name>NH4(+)</name>
        <dbReference type="ChEBI" id="CHEBI:28938"/>
    </cofactor>
    <cofactor evidence="16">
        <name>K(+)</name>
        <dbReference type="ChEBI" id="CHEBI:29103"/>
    </cofactor>
    <text evidence="16">A monovalent cation. Ammonium or potassium.</text>
</comment>
<evidence type="ECO:0000256" key="2">
    <source>
        <dbReference type="ARBA" id="ARBA00001958"/>
    </source>
</evidence>
<comment type="function">
    <text evidence="16">Catalyzes the phosphorylation of pantothenate (Pan), the first step in CoA biosynthesis.</text>
</comment>
<feature type="binding site" evidence="16">
    <location>
        <position position="117"/>
    </location>
    <ligand>
        <name>K(+)</name>
        <dbReference type="ChEBI" id="CHEBI:29103"/>
    </ligand>
</feature>
<keyword evidence="7 16" id="KW-0963">Cytoplasm</keyword>
<evidence type="ECO:0000256" key="5">
    <source>
        <dbReference type="ARBA" id="ARBA00011738"/>
    </source>
</evidence>
<evidence type="ECO:0000256" key="7">
    <source>
        <dbReference type="ARBA" id="ARBA00022490"/>
    </source>
</evidence>
<dbReference type="GO" id="GO:0004594">
    <property type="term" value="F:pantothenate kinase activity"/>
    <property type="evidence" value="ECO:0007669"/>
    <property type="project" value="UniProtKB-UniRule"/>
</dbReference>
<dbReference type="CDD" id="cd24015">
    <property type="entry name" value="ASKHA_NBD_PanK-III"/>
    <property type="match status" value="1"/>
</dbReference>
<feature type="binding site" evidence="16">
    <location>
        <position position="120"/>
    </location>
    <ligand>
        <name>ATP</name>
        <dbReference type="ChEBI" id="CHEBI:30616"/>
    </ligand>
</feature>
<dbReference type="Pfam" id="PF03309">
    <property type="entry name" value="Pan_kinase"/>
    <property type="match status" value="1"/>
</dbReference>
<evidence type="ECO:0000313" key="17">
    <source>
        <dbReference type="EMBL" id="RAK20984.1"/>
    </source>
</evidence>
<keyword evidence="8 16" id="KW-0808">Transferase</keyword>
<feature type="binding site" evidence="16">
    <location>
        <begin position="94"/>
        <end position="97"/>
    </location>
    <ligand>
        <name>substrate</name>
    </ligand>
</feature>
<dbReference type="EC" id="2.7.1.33" evidence="6 16"/>
<organism evidence="17 18">
    <name type="scientific">Flavobacterium aquaticum</name>
    <dbReference type="NCBI Taxonomy" id="1236486"/>
    <lineage>
        <taxon>Bacteria</taxon>
        <taxon>Pseudomonadati</taxon>
        <taxon>Bacteroidota</taxon>
        <taxon>Flavobacteriia</taxon>
        <taxon>Flavobacteriales</taxon>
        <taxon>Flavobacteriaceae</taxon>
        <taxon>Flavobacterium</taxon>
    </lineage>
</organism>
<keyword evidence="18" id="KW-1185">Reference proteome</keyword>
<evidence type="ECO:0000256" key="16">
    <source>
        <dbReference type="HAMAP-Rule" id="MF_01274"/>
    </source>
</evidence>
<dbReference type="AlphaFoldDB" id="A0A327YJ19"/>
<dbReference type="RefSeq" id="WP_111567376.1">
    <property type="nucleotide sequence ID" value="NZ_QLMI01000006.1"/>
</dbReference>
<dbReference type="Proteomes" id="UP000249620">
    <property type="component" value="Unassembled WGS sequence"/>
</dbReference>
<dbReference type="UniPathway" id="UPA00241">
    <property type="reaction ID" value="UER00352"/>
</dbReference>
<proteinExistence type="inferred from homology"/>
<comment type="similarity">
    <text evidence="14 16">Belongs to the type III pantothenate kinase family.</text>
</comment>
<keyword evidence="10 16" id="KW-0418">Kinase</keyword>
<protein>
    <recommendedName>
        <fullName evidence="15 16">Type III pantothenate kinase</fullName>
        <ecNumber evidence="6 16">2.7.1.33</ecNumber>
    </recommendedName>
    <alternativeName>
        <fullName evidence="16">PanK-III</fullName>
    </alternativeName>
    <alternativeName>
        <fullName evidence="16">Pantothenic acid kinase</fullName>
    </alternativeName>
</protein>
<reference evidence="17 18" key="1">
    <citation type="submission" date="2018-06" db="EMBL/GenBank/DDBJ databases">
        <title>Genomic Encyclopedia of Type Strains, Phase III (KMG-III): the genomes of soil and plant-associated and newly described type strains.</title>
        <authorList>
            <person name="Whitman W."/>
        </authorList>
    </citation>
    <scope>NUCLEOTIDE SEQUENCE [LARGE SCALE GENOMIC DNA]</scope>
    <source>
        <strain evidence="17 18">CGMCC 1.12398</strain>
    </source>
</reference>
<dbReference type="InterPro" id="IPR043129">
    <property type="entry name" value="ATPase_NBD"/>
</dbReference>
<comment type="subunit">
    <text evidence="5 16">Homodimer.</text>
</comment>
<evidence type="ECO:0000256" key="12">
    <source>
        <dbReference type="ARBA" id="ARBA00022958"/>
    </source>
</evidence>
<comment type="pathway">
    <text evidence="4 16">Cofactor biosynthesis; coenzyme A biosynthesis; CoA from (R)-pantothenate: step 1/5.</text>
</comment>
<keyword evidence="16" id="KW-0479">Metal-binding</keyword>
<gene>
    <name evidence="16" type="primary">coaX</name>
    <name evidence="17" type="ORF">B0I03_10695</name>
</gene>
<dbReference type="HAMAP" id="MF_01274">
    <property type="entry name" value="Pantothen_kinase_3"/>
    <property type="match status" value="1"/>
</dbReference>